<organism evidence="1 2">
    <name type="scientific">Cordyceps fumosorosea (strain ARSEF 2679)</name>
    <name type="common">Isaria fumosorosea</name>
    <dbReference type="NCBI Taxonomy" id="1081104"/>
    <lineage>
        <taxon>Eukaryota</taxon>
        <taxon>Fungi</taxon>
        <taxon>Dikarya</taxon>
        <taxon>Ascomycota</taxon>
        <taxon>Pezizomycotina</taxon>
        <taxon>Sordariomycetes</taxon>
        <taxon>Hypocreomycetidae</taxon>
        <taxon>Hypocreales</taxon>
        <taxon>Cordycipitaceae</taxon>
        <taxon>Cordyceps</taxon>
    </lineage>
</organism>
<dbReference type="RefSeq" id="XP_018703946.1">
    <property type="nucleotide sequence ID" value="XM_018848810.1"/>
</dbReference>
<comment type="caution">
    <text evidence="1">The sequence shown here is derived from an EMBL/GenBank/DDBJ whole genome shotgun (WGS) entry which is preliminary data.</text>
</comment>
<dbReference type="STRING" id="1081104.A0A162KEL9"/>
<reference evidence="1 2" key="1">
    <citation type="journal article" date="2016" name="Genome Biol. Evol.">
        <title>Divergent and convergent evolution of fungal pathogenicity.</title>
        <authorList>
            <person name="Shang Y."/>
            <person name="Xiao G."/>
            <person name="Zheng P."/>
            <person name="Cen K."/>
            <person name="Zhan S."/>
            <person name="Wang C."/>
        </authorList>
    </citation>
    <scope>NUCLEOTIDE SEQUENCE [LARGE SCALE GENOMIC DNA]</scope>
    <source>
        <strain evidence="1 2">ARSEF 2679</strain>
    </source>
</reference>
<dbReference type="OrthoDB" id="3538943at2759"/>
<proteinExistence type="predicted"/>
<dbReference type="GeneID" id="30021497"/>
<protein>
    <submittedName>
        <fullName evidence="1">Uncharacterized protein</fullName>
    </submittedName>
</protein>
<accession>A0A162KEL9</accession>
<dbReference type="EMBL" id="AZHB01000012">
    <property type="protein sequence ID" value="OAA62196.1"/>
    <property type="molecule type" value="Genomic_DNA"/>
</dbReference>
<keyword evidence="2" id="KW-1185">Reference proteome</keyword>
<gene>
    <name evidence="1" type="ORF">ISF_05205</name>
</gene>
<evidence type="ECO:0000313" key="2">
    <source>
        <dbReference type="Proteomes" id="UP000076744"/>
    </source>
</evidence>
<evidence type="ECO:0000313" key="1">
    <source>
        <dbReference type="EMBL" id="OAA62196.1"/>
    </source>
</evidence>
<name>A0A162KEL9_CORFA</name>
<sequence length="85" mass="9588">MSYSASQFEDITDAIHGKNGKKIPKDQEELLAKDESWIHRLKKTSHGPANVPDHVLRTVLAAHEARVKKTTSLRCDCIFSGARRF</sequence>
<dbReference type="Proteomes" id="UP000076744">
    <property type="component" value="Unassembled WGS sequence"/>
</dbReference>
<dbReference type="AlphaFoldDB" id="A0A162KEL9"/>